<dbReference type="PANTHER" id="PTHR43466:SF1">
    <property type="entry name" value="2-OXO-4-HYDROXY-4-CARBOXY-5-UREIDOIMIDAZOLINE DECARBOXYLASE-RELATED"/>
    <property type="match status" value="1"/>
</dbReference>
<evidence type="ECO:0000256" key="6">
    <source>
        <dbReference type="ARBA" id="ARBA00023239"/>
    </source>
</evidence>
<evidence type="ECO:0000313" key="8">
    <source>
        <dbReference type="EMBL" id="KPW79337.1"/>
    </source>
</evidence>
<comment type="catalytic activity">
    <reaction evidence="1">
        <text>5-hydroxy-2-oxo-4-ureido-2,5-dihydro-1H-imidazole-5-carboxylate + H(+) = (S)-allantoin + CO2</text>
        <dbReference type="Rhea" id="RHEA:26301"/>
        <dbReference type="ChEBI" id="CHEBI:15378"/>
        <dbReference type="ChEBI" id="CHEBI:15678"/>
        <dbReference type="ChEBI" id="CHEBI:16526"/>
        <dbReference type="ChEBI" id="CHEBI:58639"/>
        <dbReference type="EC" id="4.1.1.97"/>
    </reaction>
</comment>
<dbReference type="EC" id="4.1.1.97" evidence="3"/>
<evidence type="ECO:0000313" key="9">
    <source>
        <dbReference type="Proteomes" id="UP000050564"/>
    </source>
</evidence>
<dbReference type="InterPro" id="IPR036778">
    <property type="entry name" value="OHCU_decarboxylase_sf"/>
</dbReference>
<keyword evidence="5" id="KW-0210">Decarboxylase</keyword>
<dbReference type="Pfam" id="PF09349">
    <property type="entry name" value="OHCU_decarbox"/>
    <property type="match status" value="1"/>
</dbReference>
<dbReference type="Proteomes" id="UP000050564">
    <property type="component" value="Unassembled WGS sequence"/>
</dbReference>
<dbReference type="GO" id="GO:0000255">
    <property type="term" value="P:allantoin metabolic process"/>
    <property type="evidence" value="ECO:0007669"/>
    <property type="project" value="InterPro"/>
</dbReference>
<dbReference type="UniPathway" id="UPA00394">
    <property type="reaction ID" value="UER00652"/>
</dbReference>
<comment type="caution">
    <text evidence="8">The sequence shown here is derived from an EMBL/GenBank/DDBJ whole genome shotgun (WGS) entry which is preliminary data.</text>
</comment>
<dbReference type="Gene3D" id="1.10.3330.10">
    <property type="entry name" value="Oxo-4-hydroxy-4-carboxy-5-ureidoimidazoline decarboxylase"/>
    <property type="match status" value="1"/>
</dbReference>
<evidence type="ECO:0000256" key="2">
    <source>
        <dbReference type="ARBA" id="ARBA00004754"/>
    </source>
</evidence>
<keyword evidence="6" id="KW-0456">Lyase</keyword>
<dbReference type="InterPro" id="IPR018020">
    <property type="entry name" value="OHCU_decarboxylase"/>
</dbReference>
<dbReference type="PANTHER" id="PTHR43466">
    <property type="entry name" value="2-OXO-4-HYDROXY-4-CARBOXY-5-UREIDOIMIDAZOLINE DECARBOXYLASE-RELATED"/>
    <property type="match status" value="1"/>
</dbReference>
<dbReference type="GO" id="GO:0051997">
    <property type="term" value="F:2-oxo-4-hydroxy-4-carboxy-5-ureidoimidazoline decarboxylase activity"/>
    <property type="evidence" value="ECO:0007669"/>
    <property type="project" value="UniProtKB-EC"/>
</dbReference>
<name>A0A0P9P4M8_PSECA</name>
<dbReference type="NCBIfam" id="TIGR03164">
    <property type="entry name" value="UHCUDC"/>
    <property type="match status" value="1"/>
</dbReference>
<evidence type="ECO:0000256" key="1">
    <source>
        <dbReference type="ARBA" id="ARBA00001163"/>
    </source>
</evidence>
<dbReference type="PATRIC" id="fig|86840.3.peg.186"/>
<protein>
    <recommendedName>
        <fullName evidence="3">2-oxo-4-hydroxy-4-carboxy-5-ureidoimidazoline decarboxylase</fullName>
        <ecNumber evidence="3">4.1.1.97</ecNumber>
    </recommendedName>
</protein>
<dbReference type="GO" id="GO:0019628">
    <property type="term" value="P:urate catabolic process"/>
    <property type="evidence" value="ECO:0007669"/>
    <property type="project" value="UniProtKB-UniPathway"/>
</dbReference>
<accession>A0A0P9P4M8</accession>
<dbReference type="EMBL" id="LJPX01000123">
    <property type="protein sequence ID" value="KPW79337.1"/>
    <property type="molecule type" value="Genomic_DNA"/>
</dbReference>
<comment type="pathway">
    <text evidence="2">Purine metabolism; urate degradation; (S)-allantoin from urate: step 3/3.</text>
</comment>
<evidence type="ECO:0000259" key="7">
    <source>
        <dbReference type="Pfam" id="PF09349"/>
    </source>
</evidence>
<evidence type="ECO:0000256" key="5">
    <source>
        <dbReference type="ARBA" id="ARBA00022793"/>
    </source>
</evidence>
<dbReference type="GO" id="GO:0006144">
    <property type="term" value="P:purine nucleobase metabolic process"/>
    <property type="evidence" value="ECO:0007669"/>
    <property type="project" value="UniProtKB-KW"/>
</dbReference>
<sequence length="183" mass="20257">MHRRGSAMSGLQNPKPSRLSRDEFVATFADIYEHSPWIAERAFDQGAGPELDQLETLHARMSDILLKATHEQQLALINAHPDLAGRAAVQGELTQASTDEQAGAGIHLCTPEEFQRFTGLNEAYKARFGFPFIMAVKGSDRHKILAAFEQRIHHSPEAEFACALAEINKIALFRLQALHASQA</sequence>
<dbReference type="InterPro" id="IPR017580">
    <property type="entry name" value="OHCU_decarboxylase-1"/>
</dbReference>
<evidence type="ECO:0000256" key="3">
    <source>
        <dbReference type="ARBA" id="ARBA00012257"/>
    </source>
</evidence>
<proteinExistence type="predicted"/>
<feature type="domain" description="Oxo-4-hydroxy-4-carboxy-5-ureidoimidazoline decarboxylase" evidence="7">
    <location>
        <begin position="18"/>
        <end position="176"/>
    </location>
</feature>
<reference evidence="8 9" key="1">
    <citation type="submission" date="2015-09" db="EMBL/GenBank/DDBJ databases">
        <title>Genome announcement of multiple Pseudomonas syringae strains.</title>
        <authorList>
            <person name="Thakur S."/>
            <person name="Wang P.W."/>
            <person name="Gong Y."/>
            <person name="Weir B.S."/>
            <person name="Guttman D.S."/>
        </authorList>
    </citation>
    <scope>NUCLEOTIDE SEQUENCE [LARGE SCALE GENOMIC DNA]</scope>
    <source>
        <strain evidence="8 9">ICMP2823</strain>
    </source>
</reference>
<keyword evidence="4" id="KW-0659">Purine metabolism</keyword>
<organism evidence="8 9">
    <name type="scientific">Pseudomonas cannabina</name>
    <dbReference type="NCBI Taxonomy" id="86840"/>
    <lineage>
        <taxon>Bacteria</taxon>
        <taxon>Pseudomonadati</taxon>
        <taxon>Pseudomonadota</taxon>
        <taxon>Gammaproteobacteria</taxon>
        <taxon>Pseudomonadales</taxon>
        <taxon>Pseudomonadaceae</taxon>
        <taxon>Pseudomonas</taxon>
    </lineage>
</organism>
<gene>
    <name evidence="8" type="ORF">ALO81_04282</name>
</gene>
<dbReference type="SUPFAM" id="SSF158694">
    <property type="entry name" value="UraD-Like"/>
    <property type="match status" value="1"/>
</dbReference>
<evidence type="ECO:0000256" key="4">
    <source>
        <dbReference type="ARBA" id="ARBA00022631"/>
    </source>
</evidence>
<dbReference type="AlphaFoldDB" id="A0A0P9P4M8"/>